<dbReference type="EMBL" id="JACADJ010000126">
    <property type="protein sequence ID" value="NWH06849.1"/>
    <property type="molecule type" value="Genomic_DNA"/>
</dbReference>
<sequence>MQIETDFTETAIQLTLEELKKQFPGKTLLTVEETAQAYGFRSVQTIYNALRKNAKYPFPVKPRKRCGRLYFNIVNIAEDQAG</sequence>
<protein>
    <submittedName>
        <fullName evidence="1">Uncharacterized protein</fullName>
    </submittedName>
</protein>
<reference evidence="1 2" key="1">
    <citation type="submission" date="2020-06" db="EMBL/GenBank/DDBJ databases">
        <title>High-quality draft genome of sulfate reducer Desulfobacter latus type strain AcrS2 isolated from marine sediment.</title>
        <authorList>
            <person name="Hoppe M."/>
            <person name="Larsen C.K."/>
            <person name="Marshall I.P.G."/>
            <person name="Schramm A."/>
            <person name="Marietou A.G."/>
        </authorList>
    </citation>
    <scope>NUCLEOTIDE SEQUENCE [LARGE SCALE GENOMIC DNA]</scope>
    <source>
        <strain evidence="1 2">AcRS2</strain>
    </source>
</reference>
<name>A0A850T006_9BACT</name>
<accession>A0A850T006</accession>
<dbReference type="RefSeq" id="WP_178368297.1">
    <property type="nucleotide sequence ID" value="NZ_JACADJ010000126.1"/>
</dbReference>
<dbReference type="AlphaFoldDB" id="A0A850T006"/>
<comment type="caution">
    <text evidence="1">The sequence shown here is derived from an EMBL/GenBank/DDBJ whole genome shotgun (WGS) entry which is preliminary data.</text>
</comment>
<organism evidence="1 2">
    <name type="scientific">Desulfobacter latus</name>
    <dbReference type="NCBI Taxonomy" id="2292"/>
    <lineage>
        <taxon>Bacteria</taxon>
        <taxon>Pseudomonadati</taxon>
        <taxon>Thermodesulfobacteriota</taxon>
        <taxon>Desulfobacteria</taxon>
        <taxon>Desulfobacterales</taxon>
        <taxon>Desulfobacteraceae</taxon>
        <taxon>Desulfobacter</taxon>
    </lineage>
</organism>
<proteinExistence type="predicted"/>
<dbReference type="Proteomes" id="UP000553343">
    <property type="component" value="Unassembled WGS sequence"/>
</dbReference>
<keyword evidence="2" id="KW-1185">Reference proteome</keyword>
<gene>
    <name evidence="1" type="ORF">HXW94_18015</name>
</gene>
<evidence type="ECO:0000313" key="1">
    <source>
        <dbReference type="EMBL" id="NWH06849.1"/>
    </source>
</evidence>
<evidence type="ECO:0000313" key="2">
    <source>
        <dbReference type="Proteomes" id="UP000553343"/>
    </source>
</evidence>